<protein>
    <submittedName>
        <fullName evidence="1">Uncharacterized protein</fullName>
    </submittedName>
</protein>
<name>A0AA90UZK3_9BACT</name>
<accession>A0AA90UZK3</accession>
<sequence length="176" mass="20535">MEGNAYVFYHPQYGGLRVVNNEEGLFFCIEDLVAITDIGRDKLFPVLADTEGKVVKMCVEAETKKVPKAFKPRLFFGEFFGNADKVNRNSKLAWRSMIFVDSQVVRDMTIGCSKDPECKLFYKWIKDFIQPVMEDEDRCWCYECVMMKRVCYDPLDKPIDIRYAADGLYINDMRIN</sequence>
<evidence type="ECO:0000313" key="2">
    <source>
        <dbReference type="Proteomes" id="UP000421408"/>
    </source>
</evidence>
<dbReference type="AlphaFoldDB" id="A0AA90UZK3"/>
<reference evidence="2" key="1">
    <citation type="submission" date="2019-09" db="EMBL/GenBank/DDBJ databases">
        <title>Distinct polysaccharide growth profiles of human intestinal Prevotella copri isolates.</title>
        <authorList>
            <person name="Fehlner-Peach H."/>
            <person name="Magnabosco C."/>
            <person name="Raghavan V."/>
            <person name="Scher J.U."/>
            <person name="Tett A."/>
            <person name="Cox L.M."/>
            <person name="Gottsegen C."/>
            <person name="Watters A."/>
            <person name="Wiltshire- Gordon J.D."/>
            <person name="Segata N."/>
            <person name="Bonneau R."/>
            <person name="Littman D.R."/>
        </authorList>
    </citation>
    <scope>NUCLEOTIDE SEQUENCE [LARGE SCALE GENOMIC DNA]</scope>
    <source>
        <strain evidence="2">iAA108</strain>
    </source>
</reference>
<comment type="caution">
    <text evidence="1">The sequence shown here is derived from an EMBL/GenBank/DDBJ whole genome shotgun (WGS) entry which is preliminary data.</text>
</comment>
<dbReference type="Proteomes" id="UP000421408">
    <property type="component" value="Unassembled WGS sequence"/>
</dbReference>
<dbReference type="RefSeq" id="WP_153118943.1">
    <property type="nucleotide sequence ID" value="NZ_VZCC01000057.1"/>
</dbReference>
<gene>
    <name evidence="1" type="ORF">F7D74_08720</name>
</gene>
<proteinExistence type="predicted"/>
<dbReference type="EMBL" id="VZCC01000057">
    <property type="protein sequence ID" value="MQN84055.1"/>
    <property type="molecule type" value="Genomic_DNA"/>
</dbReference>
<organism evidence="1 2">
    <name type="scientific">Segatella copri</name>
    <dbReference type="NCBI Taxonomy" id="165179"/>
    <lineage>
        <taxon>Bacteria</taxon>
        <taxon>Pseudomonadati</taxon>
        <taxon>Bacteroidota</taxon>
        <taxon>Bacteroidia</taxon>
        <taxon>Bacteroidales</taxon>
        <taxon>Prevotellaceae</taxon>
        <taxon>Segatella</taxon>
    </lineage>
</organism>
<evidence type="ECO:0000313" key="1">
    <source>
        <dbReference type="EMBL" id="MQN84055.1"/>
    </source>
</evidence>